<organism evidence="3 4">
    <name type="scientific">Gloeophyllum trabeum (strain ATCC 11539 / FP-39264 / Madison 617)</name>
    <name type="common">Brown rot fungus</name>
    <dbReference type="NCBI Taxonomy" id="670483"/>
    <lineage>
        <taxon>Eukaryota</taxon>
        <taxon>Fungi</taxon>
        <taxon>Dikarya</taxon>
        <taxon>Basidiomycota</taxon>
        <taxon>Agaricomycotina</taxon>
        <taxon>Agaricomycetes</taxon>
        <taxon>Gloeophyllales</taxon>
        <taxon>Gloeophyllaceae</taxon>
        <taxon>Gloeophyllum</taxon>
    </lineage>
</organism>
<dbReference type="HOGENOM" id="CLU_1019617_0_0_1"/>
<evidence type="ECO:0000256" key="1">
    <source>
        <dbReference type="SAM" id="MobiDB-lite"/>
    </source>
</evidence>
<feature type="compositionally biased region" description="Basic and acidic residues" evidence="1">
    <location>
        <begin position="85"/>
        <end position="94"/>
    </location>
</feature>
<protein>
    <recommendedName>
        <fullName evidence="2">DUF6532 domain-containing protein</fullName>
    </recommendedName>
</protein>
<dbReference type="AlphaFoldDB" id="S7RPA4"/>
<accession>S7RPA4</accession>
<gene>
    <name evidence="3" type="ORF">GLOTRDRAFT_128309</name>
</gene>
<feature type="compositionally biased region" description="Acidic residues" evidence="1">
    <location>
        <begin position="95"/>
        <end position="112"/>
    </location>
</feature>
<dbReference type="KEGG" id="gtr:GLOTRDRAFT_128309"/>
<reference evidence="3 4" key="1">
    <citation type="journal article" date="2012" name="Science">
        <title>The Paleozoic origin of enzymatic lignin decomposition reconstructed from 31 fungal genomes.</title>
        <authorList>
            <person name="Floudas D."/>
            <person name="Binder M."/>
            <person name="Riley R."/>
            <person name="Barry K."/>
            <person name="Blanchette R.A."/>
            <person name="Henrissat B."/>
            <person name="Martinez A.T."/>
            <person name="Otillar R."/>
            <person name="Spatafora J.W."/>
            <person name="Yadav J.S."/>
            <person name="Aerts A."/>
            <person name="Benoit I."/>
            <person name="Boyd A."/>
            <person name="Carlson A."/>
            <person name="Copeland A."/>
            <person name="Coutinho P.M."/>
            <person name="de Vries R.P."/>
            <person name="Ferreira P."/>
            <person name="Findley K."/>
            <person name="Foster B."/>
            <person name="Gaskell J."/>
            <person name="Glotzer D."/>
            <person name="Gorecki P."/>
            <person name="Heitman J."/>
            <person name="Hesse C."/>
            <person name="Hori C."/>
            <person name="Igarashi K."/>
            <person name="Jurgens J.A."/>
            <person name="Kallen N."/>
            <person name="Kersten P."/>
            <person name="Kohler A."/>
            <person name="Kuees U."/>
            <person name="Kumar T.K.A."/>
            <person name="Kuo A."/>
            <person name="LaButti K."/>
            <person name="Larrondo L.F."/>
            <person name="Lindquist E."/>
            <person name="Ling A."/>
            <person name="Lombard V."/>
            <person name="Lucas S."/>
            <person name="Lundell T."/>
            <person name="Martin R."/>
            <person name="McLaughlin D.J."/>
            <person name="Morgenstern I."/>
            <person name="Morin E."/>
            <person name="Murat C."/>
            <person name="Nagy L.G."/>
            <person name="Nolan M."/>
            <person name="Ohm R.A."/>
            <person name="Patyshakuliyeva A."/>
            <person name="Rokas A."/>
            <person name="Ruiz-Duenas F.J."/>
            <person name="Sabat G."/>
            <person name="Salamov A."/>
            <person name="Samejima M."/>
            <person name="Schmutz J."/>
            <person name="Slot J.C."/>
            <person name="St John F."/>
            <person name="Stenlid J."/>
            <person name="Sun H."/>
            <person name="Sun S."/>
            <person name="Syed K."/>
            <person name="Tsang A."/>
            <person name="Wiebenga A."/>
            <person name="Young D."/>
            <person name="Pisabarro A."/>
            <person name="Eastwood D.C."/>
            <person name="Martin F."/>
            <person name="Cullen D."/>
            <person name="Grigoriev I.V."/>
            <person name="Hibbett D.S."/>
        </authorList>
    </citation>
    <scope>NUCLEOTIDE SEQUENCE [LARGE SCALE GENOMIC DNA]</scope>
    <source>
        <strain evidence="3 4">ATCC 11539</strain>
    </source>
</reference>
<evidence type="ECO:0000313" key="4">
    <source>
        <dbReference type="Proteomes" id="UP000030669"/>
    </source>
</evidence>
<dbReference type="GeneID" id="19301710"/>
<proteinExistence type="predicted"/>
<name>S7RPA4_GLOTA</name>
<evidence type="ECO:0000313" key="3">
    <source>
        <dbReference type="EMBL" id="EPQ56365.1"/>
    </source>
</evidence>
<dbReference type="Proteomes" id="UP000030669">
    <property type="component" value="Unassembled WGS sequence"/>
</dbReference>
<keyword evidence="4" id="KW-1185">Reference proteome</keyword>
<feature type="region of interest" description="Disordered" evidence="1">
    <location>
        <begin position="77"/>
        <end position="131"/>
    </location>
</feature>
<sequence>MGLLSLKLLGALKKRLFLSNSWRKRTTLSWIRIKVLQIRKNVEDILDLEEEDQPRPSIGKKRTVAVLDDKEDALADTLAFGGPGDGDRNRMGEKEDSDGDSNDEDKDEEAEEEPTKGPHLGASSAQSYDEDMPISHPGIIGVIRCQWFTGPKCFALKYLDALKELSPPMWALAMTSVVQALNSWKDGKLIPSKFSEDNVKELYIKALSWVKHWKKNTPTWYSDHVEGTLADICEKMQIIMIPSTNFDHTSEVISRLEEKAKAKQAVCGVKDGA</sequence>
<dbReference type="Pfam" id="PF20149">
    <property type="entry name" value="DUF6532"/>
    <property type="match status" value="1"/>
</dbReference>
<dbReference type="InterPro" id="IPR045341">
    <property type="entry name" value="DUF6532"/>
</dbReference>
<feature type="domain" description="DUF6532" evidence="2">
    <location>
        <begin position="124"/>
        <end position="213"/>
    </location>
</feature>
<dbReference type="EMBL" id="KB469300">
    <property type="protein sequence ID" value="EPQ56365.1"/>
    <property type="molecule type" value="Genomic_DNA"/>
</dbReference>
<dbReference type="RefSeq" id="XP_007865110.1">
    <property type="nucleotide sequence ID" value="XM_007866919.1"/>
</dbReference>
<evidence type="ECO:0000259" key="2">
    <source>
        <dbReference type="Pfam" id="PF20149"/>
    </source>
</evidence>